<keyword evidence="1" id="KW-1185">Reference proteome</keyword>
<reference evidence="2" key="1">
    <citation type="submission" date="2025-08" db="UniProtKB">
        <authorList>
            <consortium name="RefSeq"/>
        </authorList>
    </citation>
    <scope>IDENTIFICATION</scope>
    <source>
        <tissue evidence="2">Muscle</tissue>
    </source>
</reference>
<evidence type="ECO:0000313" key="2">
    <source>
        <dbReference type="RefSeq" id="XP_033348459.1"/>
    </source>
</evidence>
<dbReference type="Proteomes" id="UP000504631">
    <property type="component" value="Unplaced"/>
</dbReference>
<dbReference type="AlphaFoldDB" id="A0A6J3K8S6"/>
<dbReference type="KEGG" id="bvk:117232857"/>
<dbReference type="RefSeq" id="XP_033348459.1">
    <property type="nucleotide sequence ID" value="XM_033492568.1"/>
</dbReference>
<name>A0A6J3K8S6_9HYME</name>
<evidence type="ECO:0000313" key="1">
    <source>
        <dbReference type="Proteomes" id="UP000504631"/>
    </source>
</evidence>
<proteinExistence type="predicted"/>
<sequence>MWLISSNRRIDFWFLTRLKQVRIRGMLRKAASGTSLVDHQIFTYEMLEMRESIHYSIRGGGKLSRQSATPQLKHFEKHRRKLFANQHLTSKHISSNKLNIGKFAK</sequence>
<dbReference type="GeneID" id="117232857"/>
<gene>
    <name evidence="2" type="primary">LOC117232857</name>
</gene>
<accession>A0A6J3K8S6</accession>
<protein>
    <submittedName>
        <fullName evidence="2">Uncharacterized protein LOC117232857</fullName>
    </submittedName>
</protein>
<organism evidence="1 2">
    <name type="scientific">Bombus vosnesenskii</name>
    <dbReference type="NCBI Taxonomy" id="207650"/>
    <lineage>
        <taxon>Eukaryota</taxon>
        <taxon>Metazoa</taxon>
        <taxon>Ecdysozoa</taxon>
        <taxon>Arthropoda</taxon>
        <taxon>Hexapoda</taxon>
        <taxon>Insecta</taxon>
        <taxon>Pterygota</taxon>
        <taxon>Neoptera</taxon>
        <taxon>Endopterygota</taxon>
        <taxon>Hymenoptera</taxon>
        <taxon>Apocrita</taxon>
        <taxon>Aculeata</taxon>
        <taxon>Apoidea</taxon>
        <taxon>Anthophila</taxon>
        <taxon>Apidae</taxon>
        <taxon>Bombus</taxon>
        <taxon>Pyrobombus</taxon>
    </lineage>
</organism>